<sequence length="371" mass="40289">MIKEDRIVNEFCKLVSIDSPTFGERKMADYLKDELLRLGFTVTEDTAGEKYGSNCGNVYGYLPGRLKGEPLLFSAHMDTVEPSKGKKAIVGDDGTITSDGTTVLGADDVSGIVGILEALRVIHENKLPHRSIEVLFPIAEESYLLGSNEYNFNEIKSKEAYVLDLSGPVGLAALKAPTLVSFTAIIKGKAAHAGFAPQDGIHAIKIGAKAITLIDLGRVDDEMTVNVGIMEGGVARNIVPDSCIIKGEVRSLTHEKAVGEAERIKNIFMGSVKDFGAACDYETSFGCIAYEVEEAHPVVQRFQKVCKELDYETRLVTTCGGSDNNNFMLHGITGIVIACGMNQVHSCNEYTTIEELKRISNIVLGLMTREE</sequence>
<evidence type="ECO:0000256" key="5">
    <source>
        <dbReference type="ARBA" id="ARBA00022833"/>
    </source>
</evidence>
<dbReference type="RefSeq" id="WP_123609027.1">
    <property type="nucleotide sequence ID" value="NZ_RJVG01000004.1"/>
</dbReference>
<dbReference type="SUPFAM" id="SSF53187">
    <property type="entry name" value="Zn-dependent exopeptidases"/>
    <property type="match status" value="1"/>
</dbReference>
<keyword evidence="2" id="KW-0645">Protease</keyword>
<dbReference type="EMBL" id="RJVG01000004">
    <property type="protein sequence ID" value="ROR28523.1"/>
    <property type="molecule type" value="Genomic_DNA"/>
</dbReference>
<gene>
    <name evidence="8" type="ORF">EDD66_104107</name>
</gene>
<feature type="domain" description="Peptidase M20 dimerisation" evidence="7">
    <location>
        <begin position="179"/>
        <end position="267"/>
    </location>
</feature>
<dbReference type="PANTHER" id="PTHR42994:SF2">
    <property type="entry name" value="PEPTIDASE"/>
    <property type="match status" value="1"/>
</dbReference>
<dbReference type="InterPro" id="IPR036264">
    <property type="entry name" value="Bact_exopeptidase_dim_dom"/>
</dbReference>
<evidence type="ECO:0000313" key="8">
    <source>
        <dbReference type="EMBL" id="ROR28523.1"/>
    </source>
</evidence>
<dbReference type="GO" id="GO:0008237">
    <property type="term" value="F:metallopeptidase activity"/>
    <property type="evidence" value="ECO:0007669"/>
    <property type="project" value="UniProtKB-KW"/>
</dbReference>
<keyword evidence="4" id="KW-0378">Hydrolase</keyword>
<reference evidence="8 9" key="1">
    <citation type="submission" date="2018-11" db="EMBL/GenBank/DDBJ databases">
        <title>Genomic Encyclopedia of Type Strains, Phase IV (KMG-IV): sequencing the most valuable type-strain genomes for metagenomic binning, comparative biology and taxonomic classification.</title>
        <authorList>
            <person name="Goeker M."/>
        </authorList>
    </citation>
    <scope>NUCLEOTIDE SEQUENCE [LARGE SCALE GENOMIC DNA]</scope>
    <source>
        <strain evidence="8 9">DSM 26537</strain>
    </source>
</reference>
<keyword evidence="5" id="KW-0862">Zinc</keyword>
<dbReference type="OrthoDB" id="9773892at2"/>
<evidence type="ECO:0000313" key="9">
    <source>
        <dbReference type="Proteomes" id="UP000273083"/>
    </source>
</evidence>
<dbReference type="GO" id="GO:0046872">
    <property type="term" value="F:metal ion binding"/>
    <property type="evidence" value="ECO:0007669"/>
    <property type="project" value="UniProtKB-KW"/>
</dbReference>
<dbReference type="Gene3D" id="3.30.70.360">
    <property type="match status" value="1"/>
</dbReference>
<evidence type="ECO:0000256" key="1">
    <source>
        <dbReference type="ARBA" id="ARBA00001947"/>
    </source>
</evidence>
<keyword evidence="8" id="KW-0031">Aminopeptidase</keyword>
<comment type="cofactor">
    <cofactor evidence="1">
        <name>Zn(2+)</name>
        <dbReference type="ChEBI" id="CHEBI:29105"/>
    </cofactor>
</comment>
<dbReference type="Proteomes" id="UP000273083">
    <property type="component" value="Unassembled WGS sequence"/>
</dbReference>
<dbReference type="Pfam" id="PF01546">
    <property type="entry name" value="Peptidase_M20"/>
    <property type="match status" value="1"/>
</dbReference>
<evidence type="ECO:0000256" key="3">
    <source>
        <dbReference type="ARBA" id="ARBA00022723"/>
    </source>
</evidence>
<dbReference type="Pfam" id="PF07687">
    <property type="entry name" value="M20_dimer"/>
    <property type="match status" value="1"/>
</dbReference>
<keyword evidence="6" id="KW-0482">Metalloprotease</keyword>
<dbReference type="InterPro" id="IPR002933">
    <property type="entry name" value="Peptidase_M20"/>
</dbReference>
<dbReference type="Gene3D" id="3.40.630.10">
    <property type="entry name" value="Zn peptidases"/>
    <property type="match status" value="1"/>
</dbReference>
<dbReference type="InterPro" id="IPR001261">
    <property type="entry name" value="ArgE/DapE_CS"/>
</dbReference>
<evidence type="ECO:0000256" key="2">
    <source>
        <dbReference type="ARBA" id="ARBA00022670"/>
    </source>
</evidence>
<dbReference type="PROSITE" id="PS00758">
    <property type="entry name" value="ARGE_DAPE_CPG2_1"/>
    <property type="match status" value="1"/>
</dbReference>
<comment type="caution">
    <text evidence="8">The sequence shown here is derived from an EMBL/GenBank/DDBJ whole genome shotgun (WGS) entry which is preliminary data.</text>
</comment>
<dbReference type="GO" id="GO:0006508">
    <property type="term" value="P:proteolysis"/>
    <property type="evidence" value="ECO:0007669"/>
    <property type="project" value="UniProtKB-KW"/>
</dbReference>
<protein>
    <submittedName>
        <fullName evidence="8">Tripeptide aminopeptidase</fullName>
    </submittedName>
</protein>
<evidence type="ECO:0000256" key="6">
    <source>
        <dbReference type="ARBA" id="ARBA00023049"/>
    </source>
</evidence>
<keyword evidence="3" id="KW-0479">Metal-binding</keyword>
<keyword evidence="9" id="KW-1185">Reference proteome</keyword>
<accession>A0A3N1XPC9</accession>
<name>A0A3N1XPC9_9FIRM</name>
<dbReference type="InterPro" id="IPR010162">
    <property type="entry name" value="PepT-like"/>
</dbReference>
<dbReference type="SUPFAM" id="SSF55031">
    <property type="entry name" value="Bacterial exopeptidase dimerisation domain"/>
    <property type="match status" value="1"/>
</dbReference>
<proteinExistence type="predicted"/>
<evidence type="ECO:0000256" key="4">
    <source>
        <dbReference type="ARBA" id="ARBA00022801"/>
    </source>
</evidence>
<organism evidence="8 9">
    <name type="scientific">Mobilisporobacter senegalensis</name>
    <dbReference type="NCBI Taxonomy" id="1329262"/>
    <lineage>
        <taxon>Bacteria</taxon>
        <taxon>Bacillati</taxon>
        <taxon>Bacillota</taxon>
        <taxon>Clostridia</taxon>
        <taxon>Lachnospirales</taxon>
        <taxon>Lachnospiraceae</taxon>
        <taxon>Mobilisporobacter</taxon>
    </lineage>
</organism>
<dbReference type="NCBIfam" id="TIGR01883">
    <property type="entry name" value="PepT-like"/>
    <property type="match status" value="1"/>
</dbReference>
<dbReference type="InterPro" id="IPR011650">
    <property type="entry name" value="Peptidase_M20_dimer"/>
</dbReference>
<dbReference type="PANTHER" id="PTHR42994">
    <property type="entry name" value="PEPTIDASE T"/>
    <property type="match status" value="1"/>
</dbReference>
<dbReference type="GO" id="GO:0004177">
    <property type="term" value="F:aminopeptidase activity"/>
    <property type="evidence" value="ECO:0007669"/>
    <property type="project" value="UniProtKB-KW"/>
</dbReference>
<evidence type="ECO:0000259" key="7">
    <source>
        <dbReference type="Pfam" id="PF07687"/>
    </source>
</evidence>
<dbReference type="AlphaFoldDB" id="A0A3N1XPC9"/>